<keyword evidence="3" id="KW-1185">Reference proteome</keyword>
<accession>A0A0N1HTB4</accession>
<dbReference type="VEuPathDB" id="FungiDB:AB675_5516"/>
<dbReference type="AlphaFoldDB" id="A0A0N1HTB4"/>
<dbReference type="OrthoDB" id="10558902at2759"/>
<feature type="region of interest" description="Disordered" evidence="1">
    <location>
        <begin position="128"/>
        <end position="202"/>
    </location>
</feature>
<dbReference type="GeneID" id="28737612"/>
<dbReference type="Proteomes" id="UP000038010">
    <property type="component" value="Unassembled WGS sequence"/>
</dbReference>
<reference evidence="2 3" key="1">
    <citation type="submission" date="2015-06" db="EMBL/GenBank/DDBJ databases">
        <title>Draft genome of the ant-associated black yeast Phialophora attae CBS 131958.</title>
        <authorList>
            <person name="Moreno L.F."/>
            <person name="Stielow B.J."/>
            <person name="de Hoog S."/>
            <person name="Vicente V.A."/>
            <person name="Weiss V.A."/>
            <person name="de Vries M."/>
            <person name="Cruz L.M."/>
            <person name="Souza E.M."/>
        </authorList>
    </citation>
    <scope>NUCLEOTIDE SEQUENCE [LARGE SCALE GENOMIC DNA]</scope>
    <source>
        <strain evidence="2 3">CBS 131958</strain>
    </source>
</reference>
<evidence type="ECO:0000313" key="2">
    <source>
        <dbReference type="EMBL" id="KPI42200.1"/>
    </source>
</evidence>
<dbReference type="EMBL" id="LFJN01000008">
    <property type="protein sequence ID" value="KPI42200.1"/>
    <property type="molecule type" value="Genomic_DNA"/>
</dbReference>
<protein>
    <submittedName>
        <fullName evidence="2">Uncharacterized protein</fullName>
    </submittedName>
</protein>
<feature type="compositionally biased region" description="Low complexity" evidence="1">
    <location>
        <begin position="170"/>
        <end position="180"/>
    </location>
</feature>
<feature type="compositionally biased region" description="Low complexity" evidence="1">
    <location>
        <begin position="132"/>
        <end position="142"/>
    </location>
</feature>
<evidence type="ECO:0000313" key="3">
    <source>
        <dbReference type="Proteomes" id="UP000038010"/>
    </source>
</evidence>
<name>A0A0N1HTB4_9EURO</name>
<dbReference type="RefSeq" id="XP_018002163.1">
    <property type="nucleotide sequence ID" value="XM_018145732.1"/>
</dbReference>
<feature type="compositionally biased region" description="Basic and acidic residues" evidence="1">
    <location>
        <begin position="143"/>
        <end position="158"/>
    </location>
</feature>
<comment type="caution">
    <text evidence="2">The sequence shown here is derived from an EMBL/GenBank/DDBJ whole genome shotgun (WGS) entry which is preliminary data.</text>
</comment>
<organism evidence="2 3">
    <name type="scientific">Cyphellophora attinorum</name>
    <dbReference type="NCBI Taxonomy" id="1664694"/>
    <lineage>
        <taxon>Eukaryota</taxon>
        <taxon>Fungi</taxon>
        <taxon>Dikarya</taxon>
        <taxon>Ascomycota</taxon>
        <taxon>Pezizomycotina</taxon>
        <taxon>Eurotiomycetes</taxon>
        <taxon>Chaetothyriomycetidae</taxon>
        <taxon>Chaetothyriales</taxon>
        <taxon>Cyphellophoraceae</taxon>
        <taxon>Cyphellophora</taxon>
    </lineage>
</organism>
<gene>
    <name evidence="2" type="ORF">AB675_5516</name>
</gene>
<sequence>MRPGDTTSHQQRTPLDHYTIRDSIWNGFESLKVENDDDRQHLSQSPDFKRRKGQLMEKLPIPWLAWASPTGQSGQTRHKGNFFALWDRIVAEYSRTSQCDTMFVSSILLPSTWHTEPFQQNLITNHAHDLGTSQTPSTSQTQHDPRRTEAAYESKENQYLEDNSGEETASETASDSSYETVIDGLQRGHGHPLTWKLPTRLK</sequence>
<evidence type="ECO:0000256" key="1">
    <source>
        <dbReference type="SAM" id="MobiDB-lite"/>
    </source>
</evidence>
<proteinExistence type="predicted"/>